<evidence type="ECO:0000313" key="8">
    <source>
        <dbReference type="EMBL" id="SJM32106.1"/>
    </source>
</evidence>
<feature type="domain" description="EamA" evidence="7">
    <location>
        <begin position="13"/>
        <end position="137"/>
    </location>
</feature>
<dbReference type="InterPro" id="IPR000620">
    <property type="entry name" value="EamA_dom"/>
</dbReference>
<dbReference type="Pfam" id="PF00892">
    <property type="entry name" value="EamA"/>
    <property type="match status" value="2"/>
</dbReference>
<organism evidence="8 9">
    <name type="scientific">Mesorhizobium delmotii</name>
    <dbReference type="NCBI Taxonomy" id="1631247"/>
    <lineage>
        <taxon>Bacteria</taxon>
        <taxon>Pseudomonadati</taxon>
        <taxon>Pseudomonadota</taxon>
        <taxon>Alphaproteobacteria</taxon>
        <taxon>Hyphomicrobiales</taxon>
        <taxon>Phyllobacteriaceae</taxon>
        <taxon>Mesorhizobium</taxon>
    </lineage>
</organism>
<dbReference type="InterPro" id="IPR050638">
    <property type="entry name" value="AA-Vitamin_Transporters"/>
</dbReference>
<feature type="domain" description="EamA" evidence="7">
    <location>
        <begin position="156"/>
        <end position="284"/>
    </location>
</feature>
<gene>
    <name evidence="8" type="ORF">BQ8482_240044</name>
</gene>
<evidence type="ECO:0000259" key="7">
    <source>
        <dbReference type="Pfam" id="PF00892"/>
    </source>
</evidence>
<feature type="transmembrane region" description="Helical" evidence="6">
    <location>
        <begin position="213"/>
        <end position="233"/>
    </location>
</feature>
<dbReference type="GO" id="GO:0016020">
    <property type="term" value="C:membrane"/>
    <property type="evidence" value="ECO:0007669"/>
    <property type="project" value="UniProtKB-SubCell"/>
</dbReference>
<dbReference type="PANTHER" id="PTHR32322">
    <property type="entry name" value="INNER MEMBRANE TRANSPORTER"/>
    <property type="match status" value="1"/>
</dbReference>
<proteinExistence type="inferred from homology"/>
<feature type="transmembrane region" description="Helical" evidence="6">
    <location>
        <begin position="153"/>
        <end position="169"/>
    </location>
</feature>
<dbReference type="SUPFAM" id="SSF103481">
    <property type="entry name" value="Multidrug resistance efflux transporter EmrE"/>
    <property type="match status" value="2"/>
</dbReference>
<feature type="transmembrane region" description="Helical" evidence="6">
    <location>
        <begin position="92"/>
        <end position="111"/>
    </location>
</feature>
<comment type="similarity">
    <text evidence="2">Belongs to the EamA transporter family.</text>
</comment>
<dbReference type="Proteomes" id="UP000245698">
    <property type="component" value="Unassembled WGS sequence"/>
</dbReference>
<feature type="transmembrane region" description="Helical" evidence="6">
    <location>
        <begin position="181"/>
        <end position="201"/>
    </location>
</feature>
<evidence type="ECO:0000256" key="1">
    <source>
        <dbReference type="ARBA" id="ARBA00004141"/>
    </source>
</evidence>
<dbReference type="Gene3D" id="1.10.3730.20">
    <property type="match status" value="1"/>
</dbReference>
<feature type="transmembrane region" description="Helical" evidence="6">
    <location>
        <begin position="33"/>
        <end position="55"/>
    </location>
</feature>
<reference evidence="9" key="1">
    <citation type="submission" date="2016-12" db="EMBL/GenBank/DDBJ databases">
        <authorList>
            <person name="Brunel B."/>
        </authorList>
    </citation>
    <scope>NUCLEOTIDE SEQUENCE [LARGE SCALE GENOMIC DNA]</scope>
</reference>
<keyword evidence="3 6" id="KW-0812">Transmembrane</keyword>
<dbReference type="AlphaFoldDB" id="A0A2P9ALT7"/>
<dbReference type="PANTHER" id="PTHR32322:SF2">
    <property type="entry name" value="EAMA DOMAIN-CONTAINING PROTEIN"/>
    <property type="match status" value="1"/>
</dbReference>
<evidence type="ECO:0000256" key="6">
    <source>
        <dbReference type="SAM" id="Phobius"/>
    </source>
</evidence>
<dbReference type="InterPro" id="IPR037185">
    <property type="entry name" value="EmrE-like"/>
</dbReference>
<keyword evidence="9" id="KW-1185">Reference proteome</keyword>
<dbReference type="EMBL" id="FUIG01000031">
    <property type="protein sequence ID" value="SJM32106.1"/>
    <property type="molecule type" value="Genomic_DNA"/>
</dbReference>
<keyword evidence="4 6" id="KW-1133">Transmembrane helix</keyword>
<evidence type="ECO:0000313" key="9">
    <source>
        <dbReference type="Proteomes" id="UP000245698"/>
    </source>
</evidence>
<keyword evidence="5 6" id="KW-0472">Membrane</keyword>
<feature type="transmembrane region" description="Helical" evidence="6">
    <location>
        <begin position="245"/>
        <end position="262"/>
    </location>
</feature>
<dbReference type="RefSeq" id="WP_123149184.1">
    <property type="nucleotide sequence ID" value="NZ_FUIG01000031.1"/>
</dbReference>
<protein>
    <recommendedName>
        <fullName evidence="7">EamA domain-containing protein</fullName>
    </recommendedName>
</protein>
<evidence type="ECO:0000256" key="4">
    <source>
        <dbReference type="ARBA" id="ARBA00022989"/>
    </source>
</evidence>
<feature type="transmembrane region" description="Helical" evidence="6">
    <location>
        <begin position="268"/>
        <end position="286"/>
    </location>
</feature>
<comment type="subcellular location">
    <subcellularLocation>
        <location evidence="1">Membrane</location>
        <topology evidence="1">Multi-pass membrane protein</topology>
    </subcellularLocation>
</comment>
<feature type="transmembrane region" description="Helical" evidence="6">
    <location>
        <begin position="67"/>
        <end position="86"/>
    </location>
</feature>
<feature type="transmembrane region" description="Helical" evidence="6">
    <location>
        <begin position="7"/>
        <end position="27"/>
    </location>
</feature>
<name>A0A2P9ALT7_9HYPH</name>
<evidence type="ECO:0000256" key="2">
    <source>
        <dbReference type="ARBA" id="ARBA00007362"/>
    </source>
</evidence>
<evidence type="ECO:0000256" key="5">
    <source>
        <dbReference type="ARBA" id="ARBA00023136"/>
    </source>
</evidence>
<feature type="transmembrane region" description="Helical" evidence="6">
    <location>
        <begin position="123"/>
        <end position="141"/>
    </location>
</feature>
<sequence length="300" mass="31499">MHSIKRFIPASFVVLWATGFIGARYAMPWAEPFTFLAARFVLAAVLLAALMAAFGSRRATRAEALHATGAGILMHGVYLGGVFWAIHRGMPAGLSALIVGLQPLITAVMAGRFLGEAILPRHWAGLGIGLVGVVIVLWPKLGALGGGVTAETLAASLVSVLGMSAGTIWQKRFASGGDLVAATTWQYVGGASVMVLASLAFETRTVVVNGELIFAMAWLVLVLSIGAIFLLMVMIRDGEMSKVASLFYLVPAVTAVIAWILFGEQLNLVQIVGMAIATLGVGLATAQPTKNQPTRARASR</sequence>
<accession>A0A2P9ALT7</accession>
<evidence type="ECO:0000256" key="3">
    <source>
        <dbReference type="ARBA" id="ARBA00022692"/>
    </source>
</evidence>